<dbReference type="Gene3D" id="3.40.50.10860">
    <property type="entry name" value="Leucine Dehydrogenase, chain A, domain 1"/>
    <property type="match status" value="1"/>
</dbReference>
<dbReference type="GO" id="GO:0050661">
    <property type="term" value="F:NADP binding"/>
    <property type="evidence" value="ECO:0007669"/>
    <property type="project" value="TreeGrafter"/>
</dbReference>
<gene>
    <name evidence="4" type="ORF">BJY26_002925</name>
</gene>
<organism evidence="4 5">
    <name type="scientific">Spelaeicoccus albus</name>
    <dbReference type="NCBI Taxonomy" id="1280376"/>
    <lineage>
        <taxon>Bacteria</taxon>
        <taxon>Bacillati</taxon>
        <taxon>Actinomycetota</taxon>
        <taxon>Actinomycetes</taxon>
        <taxon>Micrococcales</taxon>
        <taxon>Brevibacteriaceae</taxon>
        <taxon>Spelaeicoccus</taxon>
    </lineage>
</organism>
<dbReference type="AlphaFoldDB" id="A0A7Z0D4B5"/>
<dbReference type="EC" id="1.1.1.25" evidence="4"/>
<evidence type="ECO:0000259" key="3">
    <source>
        <dbReference type="Pfam" id="PF08501"/>
    </source>
</evidence>
<dbReference type="NCBIfam" id="NF001311">
    <property type="entry name" value="PRK00258.1-3"/>
    <property type="match status" value="1"/>
</dbReference>
<dbReference type="Gene3D" id="3.40.50.720">
    <property type="entry name" value="NAD(P)-binding Rossmann-like Domain"/>
    <property type="match status" value="1"/>
</dbReference>
<dbReference type="GO" id="GO:0009073">
    <property type="term" value="P:aromatic amino acid family biosynthetic process"/>
    <property type="evidence" value="ECO:0007669"/>
    <property type="project" value="UniProtKB-KW"/>
</dbReference>
<dbReference type="EMBL" id="JACBZP010000001">
    <property type="protein sequence ID" value="NYI68619.1"/>
    <property type="molecule type" value="Genomic_DNA"/>
</dbReference>
<dbReference type="GO" id="GO:0019632">
    <property type="term" value="P:shikimate metabolic process"/>
    <property type="evidence" value="ECO:0007669"/>
    <property type="project" value="TreeGrafter"/>
</dbReference>
<dbReference type="RefSeq" id="WP_179428945.1">
    <property type="nucleotide sequence ID" value="NZ_JACBZP010000001.1"/>
</dbReference>
<sequence>MTIHRAGVCGHPIAHSLSPVMHEAGYRAARRSDISYDLSDVDADGLAGHLAGLDASWIGLSLTMPLKQRALELVRRAGGPVDDVAAATGSVNTLVFSGPAPAAYNTDVAGIIGALSGAGVTRPGRCAVIGGGATAGSAAAAFARQGANAVDVFARTPSRAAGVERVAASLGARAAVQPLDKWRPGDYDTTVNTTPVGASASLAGTAGRGAPGTLVGAVLLDVVYDPWPTPLASAWSAAGGTVIDGAAMLAHQAVGQIELFLAEAARRSALQSGGDGASAADAGPDRHAAITDAVLAVVRGRGD</sequence>
<name>A0A7Z0D4B5_9MICO</name>
<evidence type="ECO:0000256" key="1">
    <source>
        <dbReference type="ARBA" id="ARBA00004871"/>
    </source>
</evidence>
<evidence type="ECO:0000313" key="4">
    <source>
        <dbReference type="EMBL" id="NYI68619.1"/>
    </source>
</evidence>
<keyword evidence="4" id="KW-0560">Oxidoreductase</keyword>
<comment type="caution">
    <text evidence="4">The sequence shown here is derived from an EMBL/GenBank/DDBJ whole genome shotgun (WGS) entry which is preliminary data.</text>
</comment>
<comment type="pathway">
    <text evidence="1">Metabolic intermediate biosynthesis; chorismate biosynthesis; chorismate from D-erythrose 4-phosphate and phosphoenolpyruvate: step 4/7.</text>
</comment>
<feature type="domain" description="Shikimate dehydrogenase substrate binding N-terminal" evidence="3">
    <location>
        <begin position="8"/>
        <end position="94"/>
    </location>
</feature>
<dbReference type="Proteomes" id="UP000539111">
    <property type="component" value="Unassembled WGS sequence"/>
</dbReference>
<evidence type="ECO:0000256" key="2">
    <source>
        <dbReference type="ARBA" id="ARBA00023141"/>
    </source>
</evidence>
<dbReference type="GO" id="GO:0004764">
    <property type="term" value="F:shikimate 3-dehydrogenase (NADP+) activity"/>
    <property type="evidence" value="ECO:0007669"/>
    <property type="project" value="UniProtKB-EC"/>
</dbReference>
<keyword evidence="2" id="KW-0028">Amino-acid biosynthesis</keyword>
<dbReference type="InterPro" id="IPR046346">
    <property type="entry name" value="Aminoacid_DH-like_N_sf"/>
</dbReference>
<accession>A0A7Z0D4B5</accession>
<dbReference type="Pfam" id="PF08501">
    <property type="entry name" value="Shikimate_dh_N"/>
    <property type="match status" value="1"/>
</dbReference>
<dbReference type="SUPFAM" id="SSF51735">
    <property type="entry name" value="NAD(P)-binding Rossmann-fold domains"/>
    <property type="match status" value="1"/>
</dbReference>
<keyword evidence="5" id="KW-1185">Reference proteome</keyword>
<dbReference type="PANTHER" id="PTHR21089">
    <property type="entry name" value="SHIKIMATE DEHYDROGENASE"/>
    <property type="match status" value="1"/>
</dbReference>
<evidence type="ECO:0000313" key="5">
    <source>
        <dbReference type="Proteomes" id="UP000539111"/>
    </source>
</evidence>
<protein>
    <submittedName>
        <fullName evidence="4">Shikimate dehydrogenase</fullName>
        <ecNumber evidence="4">1.1.1.25</ecNumber>
    </submittedName>
</protein>
<proteinExistence type="predicted"/>
<dbReference type="GO" id="GO:0005829">
    <property type="term" value="C:cytosol"/>
    <property type="evidence" value="ECO:0007669"/>
    <property type="project" value="TreeGrafter"/>
</dbReference>
<dbReference type="InterPro" id="IPR013708">
    <property type="entry name" value="Shikimate_DH-bd_N"/>
</dbReference>
<dbReference type="InterPro" id="IPR022893">
    <property type="entry name" value="Shikimate_DH_fam"/>
</dbReference>
<dbReference type="GO" id="GO:0009423">
    <property type="term" value="P:chorismate biosynthetic process"/>
    <property type="evidence" value="ECO:0007669"/>
    <property type="project" value="TreeGrafter"/>
</dbReference>
<reference evidence="4 5" key="1">
    <citation type="submission" date="2020-07" db="EMBL/GenBank/DDBJ databases">
        <title>Sequencing the genomes of 1000 actinobacteria strains.</title>
        <authorList>
            <person name="Klenk H.-P."/>
        </authorList>
    </citation>
    <scope>NUCLEOTIDE SEQUENCE [LARGE SCALE GENOMIC DNA]</scope>
    <source>
        <strain evidence="4 5">DSM 26341</strain>
    </source>
</reference>
<keyword evidence="2" id="KW-0057">Aromatic amino acid biosynthesis</keyword>
<dbReference type="InterPro" id="IPR036291">
    <property type="entry name" value="NAD(P)-bd_dom_sf"/>
</dbReference>
<dbReference type="SUPFAM" id="SSF53223">
    <property type="entry name" value="Aminoacid dehydrogenase-like, N-terminal domain"/>
    <property type="match status" value="1"/>
</dbReference>
<dbReference type="PANTHER" id="PTHR21089:SF1">
    <property type="entry name" value="BIFUNCTIONAL 3-DEHYDROQUINATE DEHYDRATASE_SHIKIMATE DEHYDROGENASE, CHLOROPLASTIC"/>
    <property type="match status" value="1"/>
</dbReference>